<dbReference type="AlphaFoldDB" id="A0A6M8ULD9"/>
<dbReference type="EMBL" id="CP054212">
    <property type="protein sequence ID" value="QKJ88600.1"/>
    <property type="molecule type" value="Genomic_DNA"/>
</dbReference>
<dbReference type="PANTHER" id="PTHR38436:SF1">
    <property type="entry name" value="ESTER CYCLASE"/>
    <property type="match status" value="1"/>
</dbReference>
<dbReference type="Gene3D" id="3.10.450.50">
    <property type="match status" value="2"/>
</dbReference>
<gene>
    <name evidence="2" type="ORF">PMPD1_3686</name>
</gene>
<dbReference type="Pfam" id="PF07366">
    <property type="entry name" value="SnoaL"/>
    <property type="match status" value="1"/>
</dbReference>
<feature type="region of interest" description="Disordered" evidence="1">
    <location>
        <begin position="1"/>
        <end position="50"/>
    </location>
</feature>
<protein>
    <recommendedName>
        <fullName evidence="4">Ester cyclase</fullName>
    </recommendedName>
</protein>
<dbReference type="KEGG" id="pmak:PMPD1_3686"/>
<dbReference type="Proteomes" id="UP000505325">
    <property type="component" value="Chromosome"/>
</dbReference>
<reference evidence="2 3" key="1">
    <citation type="submission" date="2020-06" db="EMBL/GenBank/DDBJ databases">
        <title>Genome sequence of Paramixta manurensis strain PD-1.</title>
        <authorList>
            <person name="Lee C.W."/>
            <person name="Kim J."/>
        </authorList>
    </citation>
    <scope>NUCLEOTIDE SEQUENCE [LARGE SCALE GENOMIC DNA]</scope>
    <source>
        <strain evidence="2 3">PD-1</strain>
    </source>
</reference>
<dbReference type="GO" id="GO:0030638">
    <property type="term" value="P:polyketide metabolic process"/>
    <property type="evidence" value="ECO:0007669"/>
    <property type="project" value="InterPro"/>
</dbReference>
<dbReference type="InterPro" id="IPR009959">
    <property type="entry name" value="Cyclase_SnoaL-like"/>
</dbReference>
<evidence type="ECO:0000313" key="2">
    <source>
        <dbReference type="EMBL" id="QKJ88600.1"/>
    </source>
</evidence>
<dbReference type="RefSeq" id="WP_173635455.1">
    <property type="nucleotide sequence ID" value="NZ_CP054212.1"/>
</dbReference>
<sequence>MNKPHVLNELVESKDKGEQKPVTPRAAEQDKSATPSANRLPRQLDDSHMPKDFSISWDSYKRGGTDHFLSQKPAHLKGHSMKGFEDEYVNIIDYIIRITHRIWEEGDIGYIYDTYSHDCNVWDDVGLHVGRDRVVAGTARTLNAYPDLRILGDEVIWAGDENVGFHSSHRSYIMGTNTGFSEFGPATNKPVRFMCIANCVMLENEIFYEHVMHNTASLIQQLGFNVFDVARETMEKHGADKLPRDFISSEPFRVPGQGKPAMLALEKGAKLDIRQFIKAFYQNVWNRRMLRSLTDFCSENILYQGPTERTYQGLGNYKSWILSLLSMFPDLTFSVDDIYWMGNDASGFLVSARWSAQGTHLGNGVYGKPTGKEIKLVGISQFRIQDGLIQQEWSIFNEFGVITQLVS</sequence>
<evidence type="ECO:0008006" key="4">
    <source>
        <dbReference type="Google" id="ProtNLM"/>
    </source>
</evidence>
<organism evidence="2 3">
    <name type="scientific">Paramixta manurensis</name>
    <dbReference type="NCBI Taxonomy" id="2740817"/>
    <lineage>
        <taxon>Bacteria</taxon>
        <taxon>Pseudomonadati</taxon>
        <taxon>Pseudomonadota</taxon>
        <taxon>Gammaproteobacteria</taxon>
        <taxon>Enterobacterales</taxon>
        <taxon>Erwiniaceae</taxon>
        <taxon>Paramixta</taxon>
    </lineage>
</organism>
<accession>A0A6M8ULD9</accession>
<keyword evidence="3" id="KW-1185">Reference proteome</keyword>
<dbReference type="InterPro" id="IPR032710">
    <property type="entry name" value="NTF2-like_dom_sf"/>
</dbReference>
<dbReference type="SUPFAM" id="SSF54427">
    <property type="entry name" value="NTF2-like"/>
    <property type="match status" value="2"/>
</dbReference>
<evidence type="ECO:0000313" key="3">
    <source>
        <dbReference type="Proteomes" id="UP000505325"/>
    </source>
</evidence>
<proteinExistence type="predicted"/>
<evidence type="ECO:0000256" key="1">
    <source>
        <dbReference type="SAM" id="MobiDB-lite"/>
    </source>
</evidence>
<name>A0A6M8ULD9_9GAMM</name>
<dbReference type="PANTHER" id="PTHR38436">
    <property type="entry name" value="POLYKETIDE CYCLASE SNOAL-LIKE DOMAIN"/>
    <property type="match status" value="1"/>
</dbReference>